<evidence type="ECO:0000256" key="1">
    <source>
        <dbReference type="SAM" id="MobiDB-lite"/>
    </source>
</evidence>
<dbReference type="EMBL" id="PQXH01000196">
    <property type="protein sequence ID" value="TGO08694.1"/>
    <property type="molecule type" value="Genomic_DNA"/>
</dbReference>
<proteinExistence type="predicted"/>
<accession>A0A4Z1E902</accession>
<comment type="caution">
    <text evidence="3">The sequence shown here is derived from an EMBL/GenBank/DDBJ whole genome shotgun (WGS) entry which is preliminary data.</text>
</comment>
<sequence length="480" mass="55436">MKKLASQTTSTRDEAVESSETPNPIDSAVTINSTSEDRDAKTVNETQLQEGAELPEIIKLQNMDPCTGAFDKPAIVKQDETEEEMGLDRLAVVDQDSKVDWEYARLNKREQWEFLYSICEYCENFVEATQPQTFLRKFNCFPKLPLEMRRKIWFYALPEPSLVELNLYRESEHVAFCGGSELLSAEIWRTIKKSGVGYFIPSQLLLVCRESHDFFLEHYSIMDLQSLPGNEVISDDTTNSSNSTFHASSRDYIDTKSDTLVIRNLQDVVKNLLFFNMHLNLSIITKLCIHTSEAEDDRSVNQGELDLNPLSINCLQPINDDTVNFLLECIANSHYHVDHERFIPKPYIRGQLALEDSMVYKSQYLERVHSDPDYWGGIEFETSLLINFQPDYDFYVINRKSANKKDLGGDSSLLITRADSYSGTISLYFEDWMDDLPAYKDEAFYNDYGLKELFEGHESATGYDYDKWPWNDPRTIRDMD</sequence>
<reference evidence="3 4" key="1">
    <citation type="submission" date="2017-12" db="EMBL/GenBank/DDBJ databases">
        <title>Comparative genomics of Botrytis spp.</title>
        <authorList>
            <person name="Valero-Jimenez C.A."/>
            <person name="Tapia P."/>
            <person name="Veloso J."/>
            <person name="Silva-Moreno E."/>
            <person name="Staats M."/>
            <person name="Valdes J.H."/>
            <person name="Van Kan J.A.L."/>
        </authorList>
    </citation>
    <scope>NUCLEOTIDE SEQUENCE [LARGE SCALE GENOMIC DNA]</scope>
    <source>
        <strain evidence="3 4">Bt9001</strain>
    </source>
</reference>
<evidence type="ECO:0000259" key="2">
    <source>
        <dbReference type="Pfam" id="PF20150"/>
    </source>
</evidence>
<evidence type="ECO:0000313" key="4">
    <source>
        <dbReference type="Proteomes" id="UP000297777"/>
    </source>
</evidence>
<dbReference type="PANTHER" id="PTHR35910">
    <property type="entry name" value="2EXR DOMAIN-CONTAINING PROTEIN"/>
    <property type="match status" value="1"/>
</dbReference>
<dbReference type="OrthoDB" id="3473305at2759"/>
<evidence type="ECO:0000313" key="3">
    <source>
        <dbReference type="EMBL" id="TGO08694.1"/>
    </source>
</evidence>
<dbReference type="PANTHER" id="PTHR35910:SF6">
    <property type="entry name" value="2EXR DOMAIN-CONTAINING PROTEIN"/>
    <property type="match status" value="1"/>
</dbReference>
<dbReference type="InterPro" id="IPR045518">
    <property type="entry name" value="2EXR"/>
</dbReference>
<keyword evidence="4" id="KW-1185">Reference proteome</keyword>
<name>A0A4Z1E902_9HELO</name>
<feature type="region of interest" description="Disordered" evidence="1">
    <location>
        <begin position="1"/>
        <end position="43"/>
    </location>
</feature>
<protein>
    <recommendedName>
        <fullName evidence="2">2EXR domain-containing protein</fullName>
    </recommendedName>
</protein>
<dbReference type="AlphaFoldDB" id="A0A4Z1E902"/>
<feature type="compositionally biased region" description="Polar residues" evidence="1">
    <location>
        <begin position="18"/>
        <end position="34"/>
    </location>
</feature>
<organism evidence="3 4">
    <name type="scientific">Botrytis tulipae</name>
    <dbReference type="NCBI Taxonomy" id="87230"/>
    <lineage>
        <taxon>Eukaryota</taxon>
        <taxon>Fungi</taxon>
        <taxon>Dikarya</taxon>
        <taxon>Ascomycota</taxon>
        <taxon>Pezizomycotina</taxon>
        <taxon>Leotiomycetes</taxon>
        <taxon>Helotiales</taxon>
        <taxon>Sclerotiniaceae</taxon>
        <taxon>Botrytis</taxon>
    </lineage>
</organism>
<feature type="compositionally biased region" description="Polar residues" evidence="1">
    <location>
        <begin position="1"/>
        <end position="10"/>
    </location>
</feature>
<gene>
    <name evidence="3" type="ORF">BTUL_0196g00200</name>
</gene>
<feature type="domain" description="2EXR" evidence="2">
    <location>
        <begin position="138"/>
        <end position="259"/>
    </location>
</feature>
<dbReference type="Proteomes" id="UP000297777">
    <property type="component" value="Unassembled WGS sequence"/>
</dbReference>
<dbReference type="Pfam" id="PF20150">
    <property type="entry name" value="2EXR"/>
    <property type="match status" value="1"/>
</dbReference>